<feature type="signal peptide" evidence="2">
    <location>
        <begin position="1"/>
        <end position="20"/>
    </location>
</feature>
<keyword evidence="4" id="KW-1185">Reference proteome</keyword>
<evidence type="ECO:0000256" key="1">
    <source>
        <dbReference type="SAM" id="Phobius"/>
    </source>
</evidence>
<gene>
    <name evidence="3" type="ORF">GCM10010218_46470</name>
</gene>
<reference evidence="3" key="2">
    <citation type="submission" date="2020-09" db="EMBL/GenBank/DDBJ databases">
        <authorList>
            <person name="Sun Q."/>
            <person name="Ohkuma M."/>
        </authorList>
    </citation>
    <scope>NUCLEOTIDE SEQUENCE</scope>
    <source>
        <strain evidence="3">JCM 4059</strain>
    </source>
</reference>
<evidence type="ECO:0000313" key="4">
    <source>
        <dbReference type="Proteomes" id="UP000638313"/>
    </source>
</evidence>
<protein>
    <submittedName>
        <fullName evidence="3">ABC transporter membrane-spanning protein</fullName>
    </submittedName>
</protein>
<proteinExistence type="predicted"/>
<evidence type="ECO:0000313" key="3">
    <source>
        <dbReference type="EMBL" id="GHF59621.1"/>
    </source>
</evidence>
<feature type="transmembrane region" description="Helical" evidence="1">
    <location>
        <begin position="105"/>
        <end position="127"/>
    </location>
</feature>
<feature type="transmembrane region" description="Helical" evidence="1">
    <location>
        <begin position="486"/>
        <end position="507"/>
    </location>
</feature>
<evidence type="ECO:0000256" key="2">
    <source>
        <dbReference type="SAM" id="SignalP"/>
    </source>
</evidence>
<accession>A0A919B650</accession>
<comment type="caution">
    <text evidence="3">The sequence shown here is derived from an EMBL/GenBank/DDBJ whole genome shotgun (WGS) entry which is preliminary data.</text>
</comment>
<dbReference type="Proteomes" id="UP000638313">
    <property type="component" value="Unassembled WGS sequence"/>
</dbReference>
<feature type="transmembrane region" description="Helical" evidence="1">
    <location>
        <begin position="412"/>
        <end position="433"/>
    </location>
</feature>
<dbReference type="AlphaFoldDB" id="A0A919B650"/>
<feature type="chain" id="PRO_5039147021" evidence="2">
    <location>
        <begin position="21"/>
        <end position="514"/>
    </location>
</feature>
<feature type="transmembrane region" description="Helical" evidence="1">
    <location>
        <begin position="278"/>
        <end position="296"/>
    </location>
</feature>
<dbReference type="EMBL" id="BNBD01000010">
    <property type="protein sequence ID" value="GHF59621.1"/>
    <property type="molecule type" value="Genomic_DNA"/>
</dbReference>
<reference evidence="3" key="1">
    <citation type="journal article" date="2014" name="Int. J. Syst. Evol. Microbiol.">
        <title>Complete genome sequence of Corynebacterium casei LMG S-19264T (=DSM 44701T), isolated from a smear-ripened cheese.</title>
        <authorList>
            <consortium name="US DOE Joint Genome Institute (JGI-PGF)"/>
            <person name="Walter F."/>
            <person name="Albersmeier A."/>
            <person name="Kalinowski J."/>
            <person name="Ruckert C."/>
        </authorList>
    </citation>
    <scope>NUCLEOTIDE SEQUENCE</scope>
    <source>
        <strain evidence="3">JCM 4059</strain>
    </source>
</reference>
<feature type="transmembrane region" description="Helical" evidence="1">
    <location>
        <begin position="325"/>
        <end position="347"/>
    </location>
</feature>
<name>A0A919B650_9ACTN</name>
<keyword evidence="1" id="KW-1133">Transmembrane helix</keyword>
<keyword evidence="2" id="KW-0732">Signal</keyword>
<feature type="transmembrane region" description="Helical" evidence="1">
    <location>
        <begin position="139"/>
        <end position="161"/>
    </location>
</feature>
<keyword evidence="1" id="KW-0472">Membrane</keyword>
<feature type="transmembrane region" description="Helical" evidence="1">
    <location>
        <begin position="376"/>
        <end position="400"/>
    </location>
</feature>
<sequence length="514" mass="51067">MLLPGWVLVTVLTVTATANAFRTLYDTAASRADVARSAGANASVRALYGPVFGDTPGGLVAWRIVVIGGVLAAVMSMVVVVRHTREEEETGRQELLSAGVVGRRAPLTAALLAAVVADAAVALLAAAGLAGAGLPGGGALALGLALGATGLFFAGVAAVTAQLTESARAARGAAGAVLGLAYLLRAAGDAGAEGGRSPLLWASPLGWAEQVRAFAGDRWWVVLLPAGTAAVGAGAAYVLTGWRDTGASLVAARPGRAAAPRTLGGAHGLAWRLQRGTLLAWLCGFAVAGALFGALADGAADLVGDNPGTREIVERMGGRQGLTNALLAAMTGLLGMVAALYGVGSVLRLRAEETAGRAESVLAGAVSRLRWAAGHLLLAFLGAALLLLVGGLAMALGYGAQAGDVGARLGPLTGAALAQLPAVWVLTAVAVLLAGALPRAAAAAWAVAGACLALGWLGPALKLPQAVLDLSPFGHLPKLPGAEVTAAPFVWLSVPAVLLTVVGLAALRRRDVSG</sequence>
<organism evidence="3 4">
    <name type="scientific">Streptomyces mashuensis</name>
    <dbReference type="NCBI Taxonomy" id="33904"/>
    <lineage>
        <taxon>Bacteria</taxon>
        <taxon>Bacillati</taxon>
        <taxon>Actinomycetota</taxon>
        <taxon>Actinomycetes</taxon>
        <taxon>Kitasatosporales</taxon>
        <taxon>Streptomycetaceae</taxon>
        <taxon>Streptomyces</taxon>
    </lineage>
</organism>
<keyword evidence="1" id="KW-0812">Transmembrane</keyword>
<feature type="transmembrane region" description="Helical" evidence="1">
    <location>
        <begin position="440"/>
        <end position="458"/>
    </location>
</feature>
<feature type="transmembrane region" description="Helical" evidence="1">
    <location>
        <begin position="60"/>
        <end position="84"/>
    </location>
</feature>